<dbReference type="AlphaFoldDB" id="A0A1H4J413"/>
<dbReference type="RefSeq" id="WP_074652029.1">
    <property type="nucleotide sequence ID" value="NZ_FNSD01000001.1"/>
</dbReference>
<feature type="transmembrane region" description="Helical" evidence="1">
    <location>
        <begin position="12"/>
        <end position="30"/>
    </location>
</feature>
<evidence type="ECO:0000256" key="1">
    <source>
        <dbReference type="SAM" id="Phobius"/>
    </source>
</evidence>
<evidence type="ECO:0000313" key="2">
    <source>
        <dbReference type="EMBL" id="SEB40368.1"/>
    </source>
</evidence>
<dbReference type="PROSITE" id="PS51257">
    <property type="entry name" value="PROKAR_LIPOPROTEIN"/>
    <property type="match status" value="1"/>
</dbReference>
<name>A0A1H4J413_9BACT</name>
<sequence>MRAANIIVNSGWVQSLGVSFLVALIACFLQGPGERRLSIVTASILALILVCAGFLVVYSNNQPPQQFSATLVNVMGGRQIDPMRSEFQRVCNTSAGEVVVPEPTALYILVRNGTALAATVGDLEIKEKMDSGEWLELTRVPWNAGRNYAVVADPSQAYEVEFSYLDERLTKSIGPGQTVEGWLFLSTPDSLQRSGTGEYQIVLTDTDGIRSTAILQFDAKKIALGLDRTYGGAMHTVGSQRNLLKLPMRAYACVPDQTVLPPE</sequence>
<evidence type="ECO:0000313" key="3">
    <source>
        <dbReference type="Proteomes" id="UP000182409"/>
    </source>
</evidence>
<protein>
    <submittedName>
        <fullName evidence="2">Uncharacterized protein</fullName>
    </submittedName>
</protein>
<keyword evidence="1" id="KW-1133">Transmembrane helix</keyword>
<reference evidence="2 3" key="1">
    <citation type="submission" date="2016-10" db="EMBL/GenBank/DDBJ databases">
        <authorList>
            <person name="de Groot N.N."/>
        </authorList>
    </citation>
    <scope>NUCLEOTIDE SEQUENCE [LARGE SCALE GENOMIC DNA]</scope>
    <source>
        <strain evidence="2 3">AB35.6</strain>
    </source>
</reference>
<dbReference type="Proteomes" id="UP000182409">
    <property type="component" value="Unassembled WGS sequence"/>
</dbReference>
<dbReference type="EMBL" id="FNSD01000001">
    <property type="protein sequence ID" value="SEB40368.1"/>
    <property type="molecule type" value="Genomic_DNA"/>
</dbReference>
<accession>A0A1H4J413</accession>
<keyword evidence="1" id="KW-0812">Transmembrane</keyword>
<proteinExistence type="predicted"/>
<keyword evidence="1" id="KW-0472">Membrane</keyword>
<organism evidence="2 3">
    <name type="scientific">Terriglobus roseus</name>
    <dbReference type="NCBI Taxonomy" id="392734"/>
    <lineage>
        <taxon>Bacteria</taxon>
        <taxon>Pseudomonadati</taxon>
        <taxon>Acidobacteriota</taxon>
        <taxon>Terriglobia</taxon>
        <taxon>Terriglobales</taxon>
        <taxon>Acidobacteriaceae</taxon>
        <taxon>Terriglobus</taxon>
    </lineage>
</organism>
<feature type="transmembrane region" description="Helical" evidence="1">
    <location>
        <begin position="37"/>
        <end position="58"/>
    </location>
</feature>
<gene>
    <name evidence="2" type="ORF">SAMN05443244_0304</name>
</gene>